<evidence type="ECO:0000313" key="2">
    <source>
        <dbReference type="Proteomes" id="UP001630127"/>
    </source>
</evidence>
<evidence type="ECO:0000313" key="1">
    <source>
        <dbReference type="EMBL" id="KAL3501796.1"/>
    </source>
</evidence>
<proteinExistence type="predicted"/>
<protein>
    <submittedName>
        <fullName evidence="1">Uncharacterized protein</fullName>
    </submittedName>
</protein>
<comment type="caution">
    <text evidence="1">The sequence shown here is derived from an EMBL/GenBank/DDBJ whole genome shotgun (WGS) entry which is preliminary data.</text>
</comment>
<sequence length="176" mass="20371">MDSTDHELVNRLKSAVVRTGDCIEDGIMDHPVLLEEMKHIMELPTRPFRFETTVKEIFCVVNDINQWVTWRSEEVYSIQHPLLHPCAKGEDLAFGDFYLDRASELKRADTERRSPLGERKKAEDIDVTDFQLGSASQPERSWEMSLKQKDVVVGLDDDLSKFIYELPISTKIRNCK</sequence>
<name>A0ABD2Y447_9GENT</name>
<gene>
    <name evidence="1" type="ORF">ACH5RR_036245</name>
</gene>
<dbReference type="EMBL" id="JBJUIK010000015">
    <property type="protein sequence ID" value="KAL3501796.1"/>
    <property type="molecule type" value="Genomic_DNA"/>
</dbReference>
<accession>A0ABD2Y447</accession>
<reference evidence="1 2" key="1">
    <citation type="submission" date="2024-11" db="EMBL/GenBank/DDBJ databases">
        <title>A near-complete genome assembly of Cinchona calisaya.</title>
        <authorList>
            <person name="Lian D.C."/>
            <person name="Zhao X.W."/>
            <person name="Wei L."/>
        </authorList>
    </citation>
    <scope>NUCLEOTIDE SEQUENCE [LARGE SCALE GENOMIC DNA]</scope>
    <source>
        <tissue evidence="1">Nenye</tissue>
    </source>
</reference>
<organism evidence="1 2">
    <name type="scientific">Cinchona calisaya</name>
    <dbReference type="NCBI Taxonomy" id="153742"/>
    <lineage>
        <taxon>Eukaryota</taxon>
        <taxon>Viridiplantae</taxon>
        <taxon>Streptophyta</taxon>
        <taxon>Embryophyta</taxon>
        <taxon>Tracheophyta</taxon>
        <taxon>Spermatophyta</taxon>
        <taxon>Magnoliopsida</taxon>
        <taxon>eudicotyledons</taxon>
        <taxon>Gunneridae</taxon>
        <taxon>Pentapetalae</taxon>
        <taxon>asterids</taxon>
        <taxon>lamiids</taxon>
        <taxon>Gentianales</taxon>
        <taxon>Rubiaceae</taxon>
        <taxon>Cinchonoideae</taxon>
        <taxon>Cinchoneae</taxon>
        <taxon>Cinchona</taxon>
    </lineage>
</organism>
<keyword evidence="2" id="KW-1185">Reference proteome</keyword>
<dbReference type="AlphaFoldDB" id="A0ABD2Y447"/>
<dbReference type="Proteomes" id="UP001630127">
    <property type="component" value="Unassembled WGS sequence"/>
</dbReference>